<gene>
    <name evidence="7" type="ORF">SFSGTM_08590</name>
</gene>
<evidence type="ECO:0000256" key="4">
    <source>
        <dbReference type="ARBA" id="ARBA00023163"/>
    </source>
</evidence>
<dbReference type="AlphaFoldDB" id="A0A809RMY0"/>
<dbReference type="FunFam" id="3.40.50.300:FF:000006">
    <property type="entry name" value="DNA-binding transcriptional regulator NtrC"/>
    <property type="match status" value="1"/>
</dbReference>
<keyword evidence="1" id="KW-0547">Nucleotide-binding</keyword>
<dbReference type="Pfam" id="PF25601">
    <property type="entry name" value="AAA_lid_14"/>
    <property type="match status" value="1"/>
</dbReference>
<dbReference type="InterPro" id="IPR035965">
    <property type="entry name" value="PAS-like_dom_sf"/>
</dbReference>
<evidence type="ECO:0000313" key="8">
    <source>
        <dbReference type="Proteomes" id="UP000463939"/>
    </source>
</evidence>
<dbReference type="Gene3D" id="3.40.50.300">
    <property type="entry name" value="P-loop containing nucleotide triphosphate hydrolases"/>
    <property type="match status" value="1"/>
</dbReference>
<evidence type="ECO:0000259" key="6">
    <source>
        <dbReference type="PROSITE" id="PS50112"/>
    </source>
</evidence>
<evidence type="ECO:0000256" key="2">
    <source>
        <dbReference type="ARBA" id="ARBA00022840"/>
    </source>
</evidence>
<evidence type="ECO:0000313" key="7">
    <source>
        <dbReference type="EMBL" id="BBP00151.1"/>
    </source>
</evidence>
<dbReference type="CDD" id="cd00009">
    <property type="entry name" value="AAA"/>
    <property type="match status" value="1"/>
</dbReference>
<dbReference type="SUPFAM" id="SSF55785">
    <property type="entry name" value="PYP-like sensor domain (PAS domain)"/>
    <property type="match status" value="1"/>
</dbReference>
<organism evidence="7 8">
    <name type="scientific">Sulfuriferula nivalis</name>
    <dbReference type="NCBI Taxonomy" id="2675298"/>
    <lineage>
        <taxon>Bacteria</taxon>
        <taxon>Pseudomonadati</taxon>
        <taxon>Pseudomonadota</taxon>
        <taxon>Betaproteobacteria</taxon>
        <taxon>Nitrosomonadales</taxon>
        <taxon>Sulfuricellaceae</taxon>
        <taxon>Sulfuriferula</taxon>
    </lineage>
</organism>
<dbReference type="SUPFAM" id="SSF52540">
    <property type="entry name" value="P-loop containing nucleoside triphosphate hydrolases"/>
    <property type="match status" value="1"/>
</dbReference>
<dbReference type="Pfam" id="PF08448">
    <property type="entry name" value="PAS_4"/>
    <property type="match status" value="1"/>
</dbReference>
<dbReference type="PROSITE" id="PS50112">
    <property type="entry name" value="PAS"/>
    <property type="match status" value="1"/>
</dbReference>
<dbReference type="SMART" id="SM00091">
    <property type="entry name" value="PAS"/>
    <property type="match status" value="1"/>
</dbReference>
<dbReference type="InterPro" id="IPR000014">
    <property type="entry name" value="PAS"/>
</dbReference>
<dbReference type="InterPro" id="IPR002197">
    <property type="entry name" value="HTH_Fis"/>
</dbReference>
<dbReference type="PROSITE" id="PS50045">
    <property type="entry name" value="SIGMA54_INTERACT_4"/>
    <property type="match status" value="1"/>
</dbReference>
<dbReference type="InterPro" id="IPR058031">
    <property type="entry name" value="AAA_lid_NorR"/>
</dbReference>
<accession>A0A809RMY0</accession>
<protein>
    <submittedName>
        <fullName evidence="7">Transcriptional regulator</fullName>
    </submittedName>
</protein>
<dbReference type="PROSITE" id="PS00688">
    <property type="entry name" value="SIGMA54_INTERACT_3"/>
    <property type="match status" value="1"/>
</dbReference>
<dbReference type="GO" id="GO:0005524">
    <property type="term" value="F:ATP binding"/>
    <property type="evidence" value="ECO:0007669"/>
    <property type="project" value="UniProtKB-KW"/>
</dbReference>
<evidence type="ECO:0000256" key="3">
    <source>
        <dbReference type="ARBA" id="ARBA00023015"/>
    </source>
</evidence>
<sequence length="453" mass="50533">MDTKLSPELLSLLEVQSAPFVLIDEQYQIVGANQAYCENYGISQQEIVGKHCYEVSHRSDVPCHQHGEDCPHQAVFSTAKQHEVIHTHFDRHHRPEYARIKGHPIMGEVGVRYLGELIVPIANPDELNCDEMRMVGHSPAFLHCVEMLARVAESEASVLLLGESGVGKELAAQYLHKRSSRHDKPFVAINCAAITETMFEDELFGHERGAFTGCIGRKQGLFELAHGGTLFLDEAGEIPLTMQAKLLRVLESGEYRRMGGTETLTADVRIVAATNRNLLDMAETGQYRLDLYYRIAGIDLRLPSLRERRIDIPALAETMLKRITEAGAPRCKLTDRALDKLMAYDFPGNVRELRNILLRAVAICNNSVIDAEQIVLGSSLNNAPQIDASPVLPNSGTVQEMQKVVAGIPITQLEADYIAELLKIHHGHRRNVADILGMSERTLYRKLKQYGLS</sequence>
<reference evidence="8" key="1">
    <citation type="submission" date="2019-11" db="EMBL/GenBank/DDBJ databases">
        <title>Isolation and characterization of a novel species in the genus Sulfuriferula.</title>
        <authorList>
            <person name="Mochizuki J."/>
            <person name="Kojima H."/>
            <person name="Fukui M."/>
        </authorList>
    </citation>
    <scope>NUCLEOTIDE SEQUENCE [LARGE SCALE GENOMIC DNA]</scope>
    <source>
        <strain evidence="8">SGTM</strain>
    </source>
</reference>
<proteinExistence type="predicted"/>
<dbReference type="Pfam" id="PF00158">
    <property type="entry name" value="Sigma54_activat"/>
    <property type="match status" value="1"/>
</dbReference>
<dbReference type="SMART" id="SM00382">
    <property type="entry name" value="AAA"/>
    <property type="match status" value="1"/>
</dbReference>
<name>A0A809RMY0_9PROT</name>
<dbReference type="EMBL" id="AP021881">
    <property type="protein sequence ID" value="BBP00151.1"/>
    <property type="molecule type" value="Genomic_DNA"/>
</dbReference>
<keyword evidence="4" id="KW-0804">Transcription</keyword>
<keyword evidence="8" id="KW-1185">Reference proteome</keyword>
<keyword evidence="2" id="KW-0067">ATP-binding</keyword>
<dbReference type="Gene3D" id="3.30.450.20">
    <property type="entry name" value="PAS domain"/>
    <property type="match status" value="1"/>
</dbReference>
<dbReference type="GO" id="GO:0043565">
    <property type="term" value="F:sequence-specific DNA binding"/>
    <property type="evidence" value="ECO:0007669"/>
    <property type="project" value="InterPro"/>
</dbReference>
<dbReference type="InterPro" id="IPR027417">
    <property type="entry name" value="P-loop_NTPase"/>
</dbReference>
<dbReference type="PANTHER" id="PTHR32071">
    <property type="entry name" value="TRANSCRIPTIONAL REGULATORY PROTEIN"/>
    <property type="match status" value="1"/>
</dbReference>
<dbReference type="InterPro" id="IPR013656">
    <property type="entry name" value="PAS_4"/>
</dbReference>
<dbReference type="SUPFAM" id="SSF46689">
    <property type="entry name" value="Homeodomain-like"/>
    <property type="match status" value="1"/>
</dbReference>
<dbReference type="Gene3D" id="1.10.10.60">
    <property type="entry name" value="Homeodomain-like"/>
    <property type="match status" value="1"/>
</dbReference>
<dbReference type="RefSeq" id="WP_162084114.1">
    <property type="nucleotide sequence ID" value="NZ_AP021881.1"/>
</dbReference>
<keyword evidence="3" id="KW-0805">Transcription regulation</keyword>
<dbReference type="InterPro" id="IPR025944">
    <property type="entry name" value="Sigma_54_int_dom_CS"/>
</dbReference>
<dbReference type="Proteomes" id="UP000463939">
    <property type="component" value="Chromosome"/>
</dbReference>
<dbReference type="GO" id="GO:0006355">
    <property type="term" value="P:regulation of DNA-templated transcription"/>
    <property type="evidence" value="ECO:0007669"/>
    <property type="project" value="InterPro"/>
</dbReference>
<dbReference type="KEGG" id="sniv:SFSGTM_08590"/>
<dbReference type="Gene3D" id="1.10.8.60">
    <property type="match status" value="1"/>
</dbReference>
<feature type="domain" description="PAS" evidence="6">
    <location>
        <begin position="5"/>
        <end position="60"/>
    </location>
</feature>
<evidence type="ECO:0000256" key="1">
    <source>
        <dbReference type="ARBA" id="ARBA00022741"/>
    </source>
</evidence>
<evidence type="ECO:0000259" key="5">
    <source>
        <dbReference type="PROSITE" id="PS50045"/>
    </source>
</evidence>
<dbReference type="InterPro" id="IPR009057">
    <property type="entry name" value="Homeodomain-like_sf"/>
</dbReference>
<dbReference type="PANTHER" id="PTHR32071:SF119">
    <property type="entry name" value="SIGMA L-DEPENDENT TRANSCRIPTIONAL REGULATOR YPLP-RELATED"/>
    <property type="match status" value="1"/>
</dbReference>
<dbReference type="Pfam" id="PF02954">
    <property type="entry name" value="HTH_8"/>
    <property type="match status" value="1"/>
</dbReference>
<dbReference type="InterPro" id="IPR002078">
    <property type="entry name" value="Sigma_54_int"/>
</dbReference>
<feature type="domain" description="Sigma-54 factor interaction" evidence="5">
    <location>
        <begin position="134"/>
        <end position="362"/>
    </location>
</feature>
<dbReference type="CDD" id="cd00130">
    <property type="entry name" value="PAS"/>
    <property type="match status" value="1"/>
</dbReference>
<dbReference type="InterPro" id="IPR003593">
    <property type="entry name" value="AAA+_ATPase"/>
</dbReference>
<dbReference type="PRINTS" id="PR01590">
    <property type="entry name" value="HTHFIS"/>
</dbReference>